<dbReference type="STRING" id="1586267.GCA_001418685_01879"/>
<keyword evidence="3" id="KW-1185">Reference proteome</keyword>
<proteinExistence type="inferred from homology"/>
<accession>A0A0X3ARF7</accession>
<dbReference type="PANTHER" id="PTHR30283:SF4">
    <property type="entry name" value="PEROXIDE STRESS RESISTANCE PROTEIN YAAA"/>
    <property type="match status" value="1"/>
</dbReference>
<dbReference type="AlphaFoldDB" id="A0A0X3ARF7"/>
<dbReference type="NCBIfam" id="NF002542">
    <property type="entry name" value="PRK02101.1-3"/>
    <property type="match status" value="1"/>
</dbReference>
<evidence type="ECO:0000313" key="2">
    <source>
        <dbReference type="EMBL" id="CVK17010.1"/>
    </source>
</evidence>
<name>A0A0X3ARF7_9FLAO</name>
<dbReference type="EMBL" id="FCOR01000014">
    <property type="protein sequence ID" value="CVK17010.1"/>
    <property type="molecule type" value="Genomic_DNA"/>
</dbReference>
<dbReference type="Pfam" id="PF03883">
    <property type="entry name" value="H2O2_YaaD"/>
    <property type="match status" value="1"/>
</dbReference>
<dbReference type="GO" id="GO:0033194">
    <property type="term" value="P:response to hydroperoxide"/>
    <property type="evidence" value="ECO:0007669"/>
    <property type="project" value="TreeGrafter"/>
</dbReference>
<evidence type="ECO:0000256" key="1">
    <source>
        <dbReference type="HAMAP-Rule" id="MF_00652"/>
    </source>
</evidence>
<dbReference type="HAMAP" id="MF_00652">
    <property type="entry name" value="UPF0246"/>
    <property type="match status" value="1"/>
</dbReference>
<reference evidence="2 3" key="1">
    <citation type="submission" date="2016-01" db="EMBL/GenBank/DDBJ databases">
        <authorList>
            <person name="McClelland M."/>
            <person name="Jain A."/>
            <person name="Saraogi P."/>
            <person name="Mendelson R."/>
            <person name="Westerman R."/>
            <person name="SanMiguel P."/>
            <person name="Csonka L."/>
        </authorList>
    </citation>
    <scope>NUCLEOTIDE SEQUENCE [LARGE SCALE GENOMIC DNA]</scope>
    <source>
        <strain evidence="2 3">R-53146</strain>
    </source>
</reference>
<sequence>MKILLSPAKIMSLETNSSWNEHSQPILIDYSKKLQFVLKNYSPSELGNLLNISSKLSGENWERIQQWSPNPSKKECVQAIFAFKGEVYRGLNAESLSNSSLNYLQKNLLIISGLYGLLHPSDDIMLYRLEMGKKLKTEQANDLYGFWRNILTNYLNNQLKNDEPILNLASNEYFKVFDSKKLKGQIMNIEFKDYRNGSLKSIMTYFKNARGKMTRWCAENSITQLDDIKTYNEDGYEFSDQLSTKRNLIFIR</sequence>
<gene>
    <name evidence="2" type="ORF">Ga0061079_11425</name>
</gene>
<dbReference type="RefSeq" id="WP_055426185.1">
    <property type="nucleotide sequence ID" value="NZ_FCOR01000014.1"/>
</dbReference>
<organism evidence="2 3">
    <name type="scientific">Apibacter mensalis</name>
    <dbReference type="NCBI Taxonomy" id="1586267"/>
    <lineage>
        <taxon>Bacteria</taxon>
        <taxon>Pseudomonadati</taxon>
        <taxon>Bacteroidota</taxon>
        <taxon>Flavobacteriia</taxon>
        <taxon>Flavobacteriales</taxon>
        <taxon>Weeksellaceae</taxon>
        <taxon>Apibacter</taxon>
    </lineage>
</organism>
<evidence type="ECO:0000313" key="3">
    <source>
        <dbReference type="Proteomes" id="UP000182761"/>
    </source>
</evidence>
<dbReference type="InterPro" id="IPR005583">
    <property type="entry name" value="YaaA"/>
</dbReference>
<dbReference type="OrthoDB" id="9777133at2"/>
<dbReference type="GO" id="GO:0005829">
    <property type="term" value="C:cytosol"/>
    <property type="evidence" value="ECO:0007669"/>
    <property type="project" value="TreeGrafter"/>
</dbReference>
<protein>
    <recommendedName>
        <fullName evidence="1">UPF0246 protein Ga0061079_11425</fullName>
    </recommendedName>
</protein>
<dbReference type="Proteomes" id="UP000182761">
    <property type="component" value="Unassembled WGS sequence"/>
</dbReference>
<dbReference type="PANTHER" id="PTHR30283">
    <property type="entry name" value="PEROXIDE STRESS RESPONSE PROTEIN YAAA"/>
    <property type="match status" value="1"/>
</dbReference>
<comment type="similarity">
    <text evidence="1">Belongs to the UPF0246 family.</text>
</comment>